<accession>A0A399T3J0</accession>
<reference evidence="2 3" key="1">
    <citation type="submission" date="2018-08" db="EMBL/GenBank/DDBJ databases">
        <title>Pallidiluteibacterium maritimus gen. nov., sp. nov., isolated from coastal sediment.</title>
        <authorList>
            <person name="Zhou L.Y."/>
        </authorList>
    </citation>
    <scope>NUCLEOTIDE SEQUENCE [LARGE SCALE GENOMIC DNA]</scope>
    <source>
        <strain evidence="2 3">XSD2</strain>
    </source>
</reference>
<comment type="caution">
    <text evidence="2">The sequence shown here is derived from an EMBL/GenBank/DDBJ whole genome shotgun (WGS) entry which is preliminary data.</text>
</comment>
<feature type="transmembrane region" description="Helical" evidence="1">
    <location>
        <begin position="59"/>
        <end position="77"/>
    </location>
</feature>
<organism evidence="2 3">
    <name type="scientific">Maribellus luteus</name>
    <dbReference type="NCBI Taxonomy" id="2305463"/>
    <lineage>
        <taxon>Bacteria</taxon>
        <taxon>Pseudomonadati</taxon>
        <taxon>Bacteroidota</taxon>
        <taxon>Bacteroidia</taxon>
        <taxon>Marinilabiliales</taxon>
        <taxon>Prolixibacteraceae</taxon>
        <taxon>Maribellus</taxon>
    </lineage>
</organism>
<evidence type="ECO:0000313" key="2">
    <source>
        <dbReference type="EMBL" id="RIJ49484.1"/>
    </source>
</evidence>
<sequence>MKLLPHYFKWIGIALFFLGLFTGAIDDGRKGFIEGYNDAIDDPSDRIEINFERILPKSITHLADFLSMAGLLIYVLSKNKREDEFMQKLRYESAFLVMVLSLTVILIFYGFNPDFKLDPSTLLSLQMIAYLIIRALKRKFILGDYEEQA</sequence>
<dbReference type="EMBL" id="QWGR01000003">
    <property type="protein sequence ID" value="RIJ49484.1"/>
    <property type="molecule type" value="Genomic_DNA"/>
</dbReference>
<feature type="transmembrane region" description="Helical" evidence="1">
    <location>
        <begin position="89"/>
        <end position="111"/>
    </location>
</feature>
<proteinExistence type="predicted"/>
<evidence type="ECO:0000256" key="1">
    <source>
        <dbReference type="SAM" id="Phobius"/>
    </source>
</evidence>
<dbReference type="Proteomes" id="UP000265926">
    <property type="component" value="Unassembled WGS sequence"/>
</dbReference>
<dbReference type="AlphaFoldDB" id="A0A399T3J0"/>
<name>A0A399T3J0_9BACT</name>
<keyword evidence="1" id="KW-1133">Transmembrane helix</keyword>
<gene>
    <name evidence="2" type="ORF">D1614_08065</name>
</gene>
<evidence type="ECO:0000313" key="3">
    <source>
        <dbReference type="Proteomes" id="UP000265926"/>
    </source>
</evidence>
<keyword evidence="1" id="KW-0812">Transmembrane</keyword>
<feature type="transmembrane region" description="Helical" evidence="1">
    <location>
        <begin position="7"/>
        <end position="25"/>
    </location>
</feature>
<protein>
    <submittedName>
        <fullName evidence="2">Uncharacterized protein</fullName>
    </submittedName>
</protein>
<keyword evidence="1" id="KW-0472">Membrane</keyword>
<dbReference type="RefSeq" id="WP_119437371.1">
    <property type="nucleotide sequence ID" value="NZ_QWGR01000003.1"/>
</dbReference>
<keyword evidence="3" id="KW-1185">Reference proteome</keyword>
<dbReference type="OrthoDB" id="894278at2"/>